<dbReference type="Pfam" id="PF13649">
    <property type="entry name" value="Methyltransf_25"/>
    <property type="match status" value="1"/>
</dbReference>
<evidence type="ECO:0000259" key="2">
    <source>
        <dbReference type="Pfam" id="PF13649"/>
    </source>
</evidence>
<dbReference type="SUPFAM" id="SSF53335">
    <property type="entry name" value="S-adenosyl-L-methionine-dependent methyltransferases"/>
    <property type="match status" value="1"/>
</dbReference>
<reference evidence="3" key="2">
    <citation type="submission" date="2023-01" db="EMBL/GenBank/DDBJ databases">
        <authorList>
            <person name="Sun Q."/>
            <person name="Evtushenko L."/>
        </authorList>
    </citation>
    <scope>NUCLEOTIDE SEQUENCE</scope>
    <source>
        <strain evidence="3">VKM Ac-1321</strain>
    </source>
</reference>
<dbReference type="GO" id="GO:0016740">
    <property type="term" value="F:transferase activity"/>
    <property type="evidence" value="ECO:0007669"/>
    <property type="project" value="UniProtKB-KW"/>
</dbReference>
<dbReference type="InterPro" id="IPR041698">
    <property type="entry name" value="Methyltransf_25"/>
</dbReference>
<dbReference type="CDD" id="cd02440">
    <property type="entry name" value="AdoMet_MTases"/>
    <property type="match status" value="1"/>
</dbReference>
<accession>A0A9W6KSF9</accession>
<proteinExistence type="predicted"/>
<comment type="caution">
    <text evidence="3">The sequence shown here is derived from an EMBL/GenBank/DDBJ whole genome shotgun (WGS) entry which is preliminary data.</text>
</comment>
<gene>
    <name evidence="3" type="ORF">GCM10017581_081320</name>
</gene>
<feature type="domain" description="Methyltransferase" evidence="2">
    <location>
        <begin position="48"/>
        <end position="139"/>
    </location>
</feature>
<name>A0A9W6KSF9_9ACTN</name>
<dbReference type="Gene3D" id="3.40.50.150">
    <property type="entry name" value="Vaccinia Virus protein VP39"/>
    <property type="match status" value="1"/>
</dbReference>
<organism evidence="3 4">
    <name type="scientific">Dactylosporangium matsuzakiense</name>
    <dbReference type="NCBI Taxonomy" id="53360"/>
    <lineage>
        <taxon>Bacteria</taxon>
        <taxon>Bacillati</taxon>
        <taxon>Actinomycetota</taxon>
        <taxon>Actinomycetes</taxon>
        <taxon>Micromonosporales</taxon>
        <taxon>Micromonosporaceae</taxon>
        <taxon>Dactylosporangium</taxon>
    </lineage>
</organism>
<evidence type="ECO:0000313" key="3">
    <source>
        <dbReference type="EMBL" id="GLL06382.1"/>
    </source>
</evidence>
<dbReference type="AlphaFoldDB" id="A0A9W6KSF9"/>
<evidence type="ECO:0000313" key="4">
    <source>
        <dbReference type="Proteomes" id="UP001143480"/>
    </source>
</evidence>
<dbReference type="Proteomes" id="UP001143480">
    <property type="component" value="Unassembled WGS sequence"/>
</dbReference>
<keyword evidence="1" id="KW-0808">Transferase</keyword>
<protein>
    <recommendedName>
        <fullName evidence="2">Methyltransferase domain-containing protein</fullName>
    </recommendedName>
</protein>
<dbReference type="RefSeq" id="WP_261965245.1">
    <property type="nucleotide sequence ID" value="NZ_BAAAXA010000001.1"/>
</dbReference>
<evidence type="ECO:0000256" key="1">
    <source>
        <dbReference type="ARBA" id="ARBA00022679"/>
    </source>
</evidence>
<reference evidence="3" key="1">
    <citation type="journal article" date="2014" name="Int. J. Syst. Evol. Microbiol.">
        <title>Complete genome sequence of Corynebacterium casei LMG S-19264T (=DSM 44701T), isolated from a smear-ripened cheese.</title>
        <authorList>
            <consortium name="US DOE Joint Genome Institute (JGI-PGF)"/>
            <person name="Walter F."/>
            <person name="Albersmeier A."/>
            <person name="Kalinowski J."/>
            <person name="Ruckert C."/>
        </authorList>
    </citation>
    <scope>NUCLEOTIDE SEQUENCE</scope>
    <source>
        <strain evidence="3">VKM Ac-1321</strain>
    </source>
</reference>
<dbReference type="PANTHER" id="PTHR43861">
    <property type="entry name" value="TRANS-ACONITATE 2-METHYLTRANSFERASE-RELATED"/>
    <property type="match status" value="1"/>
</dbReference>
<dbReference type="InterPro" id="IPR029063">
    <property type="entry name" value="SAM-dependent_MTases_sf"/>
</dbReference>
<dbReference type="EMBL" id="BSFP01000072">
    <property type="protein sequence ID" value="GLL06382.1"/>
    <property type="molecule type" value="Genomic_DNA"/>
</dbReference>
<sequence>MTDEVLAEQVGYYRSRAAEYDATAYGDLGPARERIARIVGELAPRGRVLELACGTGLWTEPIARVADSVLAVDAAPEAIAIARERLTGGDVTFEVADIFAFTTGERFDVVFFSAWLSHVPAERFAGFWQRLRGLLADGGRVLFIDEPVDNSAKEAFVGDAIVERTLNDGRTFRIVKWFIDPAALSERLLALGWQCSVERDGTDWVVGTARPA</sequence>
<keyword evidence="4" id="KW-1185">Reference proteome</keyword>